<proteinExistence type="inferred from homology"/>
<dbReference type="InterPro" id="IPR013332">
    <property type="entry name" value="KPR_N"/>
</dbReference>
<keyword evidence="8" id="KW-1185">Reference proteome</keyword>
<dbReference type="GO" id="GO:0015940">
    <property type="term" value="P:pantothenate biosynthetic process"/>
    <property type="evidence" value="ECO:0007669"/>
    <property type="project" value="UniProtKB-UniPathway"/>
</dbReference>
<evidence type="ECO:0000259" key="6">
    <source>
        <dbReference type="Pfam" id="PF08546"/>
    </source>
</evidence>
<dbReference type="Pfam" id="PF08546">
    <property type="entry name" value="ApbA_C"/>
    <property type="match status" value="1"/>
</dbReference>
<dbReference type="GO" id="GO:0008677">
    <property type="term" value="F:2-dehydropantoate 2-reductase activity"/>
    <property type="evidence" value="ECO:0007669"/>
    <property type="project" value="UniProtKB-EC"/>
</dbReference>
<dbReference type="SUPFAM" id="SSF48179">
    <property type="entry name" value="6-phosphogluconate dehydrogenase C-terminal domain-like"/>
    <property type="match status" value="1"/>
</dbReference>
<dbReference type="InterPro" id="IPR051402">
    <property type="entry name" value="KPR-Related"/>
</dbReference>
<dbReference type="OrthoDB" id="4186253at2"/>
<evidence type="ECO:0000313" key="7">
    <source>
        <dbReference type="EMBL" id="SEP52526.1"/>
    </source>
</evidence>
<dbReference type="InterPro" id="IPR013752">
    <property type="entry name" value="KPA_reductase"/>
</dbReference>
<keyword evidence="2 4" id="KW-0521">NADP</keyword>
<comment type="similarity">
    <text evidence="1 4">Belongs to the ketopantoate reductase family.</text>
</comment>
<sequence>MRILVVGAGATGGLFGGRLVQAGRDVTFLVRPGRARVVEERGLRITGLGENTVLSPKLVRAGELSGPYDLVLFTVKAAGLAAAIEDVAPAVGPGTLILPVLNGLHHIDELVARFGEERVLGGVAIVMTTVDGDGDIRRLFDLQSLTYGARAEPAPAALAQVHAELSGAGFDATLSTGILADMWGKWVFIASLGAVTSLMRGTVGEVADQPGGIEFAEAVVAECAAVAEAAGYPVPAASLANTRAAVTEPGSPRAPSLYRDLTAGLEVEGEQIFGDLVDRAHKLGVAVPLLELVRLNLRVYRSRRA</sequence>
<comment type="pathway">
    <text evidence="4">Cofactor biosynthesis; (R)-pantothenate biosynthesis; (R)-pantoate from 3-methyl-2-oxobutanoate: step 2/2.</text>
</comment>
<dbReference type="Gene3D" id="1.10.1040.10">
    <property type="entry name" value="N-(1-d-carboxylethyl)-l-norvaline Dehydrogenase, domain 2"/>
    <property type="match status" value="1"/>
</dbReference>
<dbReference type="InterPro" id="IPR036291">
    <property type="entry name" value="NAD(P)-bd_dom_sf"/>
</dbReference>
<gene>
    <name evidence="7" type="ORF">SAMN04489732_120193</name>
</gene>
<dbReference type="NCBIfam" id="TIGR00745">
    <property type="entry name" value="apbA_panE"/>
    <property type="match status" value="1"/>
</dbReference>
<feature type="domain" description="Ketopantoate reductase N-terminal" evidence="5">
    <location>
        <begin position="3"/>
        <end position="149"/>
    </location>
</feature>
<dbReference type="GO" id="GO:0005737">
    <property type="term" value="C:cytoplasm"/>
    <property type="evidence" value="ECO:0007669"/>
    <property type="project" value="TreeGrafter"/>
</dbReference>
<dbReference type="PANTHER" id="PTHR21708">
    <property type="entry name" value="PROBABLE 2-DEHYDROPANTOATE 2-REDUCTASE"/>
    <property type="match status" value="1"/>
</dbReference>
<evidence type="ECO:0000256" key="2">
    <source>
        <dbReference type="ARBA" id="ARBA00022857"/>
    </source>
</evidence>
<dbReference type="PANTHER" id="PTHR21708:SF26">
    <property type="entry name" value="2-DEHYDROPANTOATE 2-REDUCTASE"/>
    <property type="match status" value="1"/>
</dbReference>
<evidence type="ECO:0000256" key="1">
    <source>
        <dbReference type="ARBA" id="ARBA00007870"/>
    </source>
</evidence>
<accession>A0A1H8YK44</accession>
<organism evidence="7 8">
    <name type="scientific">Amycolatopsis saalfeldensis</name>
    <dbReference type="NCBI Taxonomy" id="394193"/>
    <lineage>
        <taxon>Bacteria</taxon>
        <taxon>Bacillati</taxon>
        <taxon>Actinomycetota</taxon>
        <taxon>Actinomycetes</taxon>
        <taxon>Pseudonocardiales</taxon>
        <taxon>Pseudonocardiaceae</taxon>
        <taxon>Amycolatopsis</taxon>
    </lineage>
</organism>
<dbReference type="InterPro" id="IPR003710">
    <property type="entry name" value="ApbA"/>
</dbReference>
<dbReference type="FunFam" id="1.10.1040.10:FF:000017">
    <property type="entry name" value="2-dehydropantoate 2-reductase"/>
    <property type="match status" value="1"/>
</dbReference>
<dbReference type="Pfam" id="PF02558">
    <property type="entry name" value="ApbA"/>
    <property type="match status" value="1"/>
</dbReference>
<evidence type="ECO:0000256" key="3">
    <source>
        <dbReference type="ARBA" id="ARBA00023002"/>
    </source>
</evidence>
<protein>
    <recommendedName>
        <fullName evidence="4">2-dehydropantoate 2-reductase</fullName>
        <ecNumber evidence="4">1.1.1.169</ecNumber>
    </recommendedName>
    <alternativeName>
        <fullName evidence="4">Ketopantoate reductase</fullName>
    </alternativeName>
</protein>
<keyword evidence="4" id="KW-0566">Pantothenate biosynthesis</keyword>
<dbReference type="EMBL" id="FOEF01000020">
    <property type="protein sequence ID" value="SEP52526.1"/>
    <property type="molecule type" value="Genomic_DNA"/>
</dbReference>
<comment type="catalytic activity">
    <reaction evidence="4">
        <text>(R)-pantoate + NADP(+) = 2-dehydropantoate + NADPH + H(+)</text>
        <dbReference type="Rhea" id="RHEA:16233"/>
        <dbReference type="ChEBI" id="CHEBI:11561"/>
        <dbReference type="ChEBI" id="CHEBI:15378"/>
        <dbReference type="ChEBI" id="CHEBI:15980"/>
        <dbReference type="ChEBI" id="CHEBI:57783"/>
        <dbReference type="ChEBI" id="CHEBI:58349"/>
        <dbReference type="EC" id="1.1.1.169"/>
    </reaction>
</comment>
<comment type="function">
    <text evidence="4">Catalyzes the NADPH-dependent reduction of ketopantoate into pantoic acid.</text>
</comment>
<dbReference type="InterPro" id="IPR013328">
    <property type="entry name" value="6PGD_dom2"/>
</dbReference>
<evidence type="ECO:0000313" key="8">
    <source>
        <dbReference type="Proteomes" id="UP000198582"/>
    </source>
</evidence>
<evidence type="ECO:0000256" key="4">
    <source>
        <dbReference type="RuleBase" id="RU362068"/>
    </source>
</evidence>
<dbReference type="Gene3D" id="3.40.50.720">
    <property type="entry name" value="NAD(P)-binding Rossmann-like Domain"/>
    <property type="match status" value="1"/>
</dbReference>
<dbReference type="UniPathway" id="UPA00028">
    <property type="reaction ID" value="UER00004"/>
</dbReference>
<dbReference type="Proteomes" id="UP000198582">
    <property type="component" value="Unassembled WGS sequence"/>
</dbReference>
<dbReference type="AlphaFoldDB" id="A0A1H8YK44"/>
<evidence type="ECO:0000259" key="5">
    <source>
        <dbReference type="Pfam" id="PF02558"/>
    </source>
</evidence>
<dbReference type="InterPro" id="IPR008927">
    <property type="entry name" value="6-PGluconate_DH-like_C_sf"/>
</dbReference>
<keyword evidence="3 4" id="KW-0560">Oxidoreductase</keyword>
<reference evidence="7 8" key="1">
    <citation type="submission" date="2016-10" db="EMBL/GenBank/DDBJ databases">
        <authorList>
            <person name="de Groot N.N."/>
        </authorList>
    </citation>
    <scope>NUCLEOTIDE SEQUENCE [LARGE SCALE GENOMIC DNA]</scope>
    <source>
        <strain evidence="7 8">DSM 44993</strain>
    </source>
</reference>
<feature type="domain" description="Ketopantoate reductase C-terminal" evidence="6">
    <location>
        <begin position="178"/>
        <end position="293"/>
    </location>
</feature>
<name>A0A1H8YK44_9PSEU</name>
<dbReference type="STRING" id="394193.SAMN04489732_120193"/>
<dbReference type="FunFam" id="3.40.50.720:FF:000307">
    <property type="entry name" value="2-dehydropantoate 2-reductase"/>
    <property type="match status" value="1"/>
</dbReference>
<dbReference type="SUPFAM" id="SSF51735">
    <property type="entry name" value="NAD(P)-binding Rossmann-fold domains"/>
    <property type="match status" value="1"/>
</dbReference>
<dbReference type="EC" id="1.1.1.169" evidence="4"/>